<comment type="caution">
    <text evidence="1">The sequence shown here is derived from an EMBL/GenBank/DDBJ whole genome shotgun (WGS) entry which is preliminary data.</text>
</comment>
<dbReference type="Proteomes" id="UP001304769">
    <property type="component" value="Unassembled WGS sequence"/>
</dbReference>
<name>A0ABU5T351_9MICC</name>
<keyword evidence="2" id="KW-1185">Reference proteome</keyword>
<accession>A0ABU5T351</accession>
<dbReference type="RefSeq" id="WP_323277702.1">
    <property type="nucleotide sequence ID" value="NZ_JAYGGQ010000001.1"/>
</dbReference>
<organism evidence="1 2">
    <name type="scientific">Sinomonas terricola</name>
    <dbReference type="NCBI Taxonomy" id="3110330"/>
    <lineage>
        <taxon>Bacteria</taxon>
        <taxon>Bacillati</taxon>
        <taxon>Actinomycetota</taxon>
        <taxon>Actinomycetes</taxon>
        <taxon>Micrococcales</taxon>
        <taxon>Micrococcaceae</taxon>
        <taxon>Sinomonas</taxon>
    </lineage>
</organism>
<evidence type="ECO:0000313" key="1">
    <source>
        <dbReference type="EMBL" id="MEA5453957.1"/>
    </source>
</evidence>
<protein>
    <submittedName>
        <fullName evidence="1">ABC transporter</fullName>
    </submittedName>
</protein>
<sequence>MAIDSTGNVGMLDLLANGETKIGRVEAPSTIATDGRYVFATTSKGVEIVDSGVWTWDHGDHFHYYRATPALLGTVGGGGAPAVSTSMLSTAGGTGLFFPESGEAVLLDNASLSRGEVREKFRIELPRHKGLVVPVGNGAVVTTPGTEGRRTALQYYDADGKPLEGARVDCPDARGSIATRIGAVVGCADGAVLITEQGDAPTLEKVPYPDAASAGAAIEFDARKGRPTVAGLGGSSGVWLLSTRQRSWHWLPTPVPMVRATAVDDEKGHVATLDAEGRVHIYLAKTGEEVAVTEPLLPKTISTSSSLETVSLTVDAQRAYLNAPADGVVYEIDFADKARIARTLSPSVQPAFMAETGR</sequence>
<dbReference type="EMBL" id="JAYGGQ010000001">
    <property type="protein sequence ID" value="MEA5453957.1"/>
    <property type="molecule type" value="Genomic_DNA"/>
</dbReference>
<proteinExistence type="predicted"/>
<gene>
    <name evidence="1" type="ORF">SPF06_04400</name>
</gene>
<reference evidence="1 2" key="1">
    <citation type="submission" date="2023-12" db="EMBL/GenBank/DDBJ databases">
        <title>Sinomonas terricola sp. nov, isolated from litchi orchard soil in Guangdong, PR China.</title>
        <authorList>
            <person name="Jiaxin W."/>
            <person name="Yang Z."/>
            <person name="Honghui Z."/>
        </authorList>
    </citation>
    <scope>NUCLEOTIDE SEQUENCE [LARGE SCALE GENOMIC DNA]</scope>
    <source>
        <strain evidence="1 2">JGH33</strain>
    </source>
</reference>
<evidence type="ECO:0000313" key="2">
    <source>
        <dbReference type="Proteomes" id="UP001304769"/>
    </source>
</evidence>
<dbReference type="InterPro" id="IPR011047">
    <property type="entry name" value="Quinoprotein_ADH-like_sf"/>
</dbReference>
<dbReference type="SUPFAM" id="SSF50998">
    <property type="entry name" value="Quinoprotein alcohol dehydrogenase-like"/>
    <property type="match status" value="1"/>
</dbReference>